<feature type="region of interest" description="Disordered" evidence="1">
    <location>
        <begin position="27"/>
        <end position="91"/>
    </location>
</feature>
<proteinExistence type="predicted"/>
<evidence type="ECO:0000313" key="3">
    <source>
        <dbReference type="Proteomes" id="UP000294292"/>
    </source>
</evidence>
<sequence>MKKWLAIVPLVLILSACSDDNSFKFNDIKKESNEQEKEQPETTQPKENEASEEVVAEEITEVDDTEVVEEQPKESADESEEDSVSDDTTSENEVVANKGLVVYMPKRAIKKTFLLEEFEIVREVKAVKGNRMLEFITFGDVVTKQISEWTPTKLTMLFNNAEGVEDVTIDNFEATSAPEVYIDLLNEQTGPQAWKVVEDDLTLKIPAGTYKDVMVIEQTIVSDVSKQQTITRFYFGKGLGVIKEETITTNGNNKTSYVMEMNRIE</sequence>
<evidence type="ECO:0000313" key="2">
    <source>
        <dbReference type="EMBL" id="QBP41768.1"/>
    </source>
</evidence>
<dbReference type="OrthoDB" id="2426207at2"/>
<reference evidence="2 3" key="1">
    <citation type="submission" date="2019-03" db="EMBL/GenBank/DDBJ databases">
        <title>Complete genome sequence of Paenisporosarcina antarctica CGMCC 1.6503T.</title>
        <authorList>
            <person name="Rong J.-C."/>
            <person name="Chi N.-Y."/>
            <person name="Zhang Q.-F."/>
        </authorList>
    </citation>
    <scope>NUCLEOTIDE SEQUENCE [LARGE SCALE GENOMIC DNA]</scope>
    <source>
        <strain evidence="2 3">CGMCC 1.6503</strain>
    </source>
</reference>
<name>A0A4P6ZZQ6_9BACL</name>
<gene>
    <name evidence="2" type="ORF">E2636_11690</name>
</gene>
<dbReference type="EMBL" id="CP038015">
    <property type="protein sequence ID" value="QBP41768.1"/>
    <property type="molecule type" value="Genomic_DNA"/>
</dbReference>
<feature type="compositionally biased region" description="Acidic residues" evidence="1">
    <location>
        <begin position="50"/>
        <end position="69"/>
    </location>
</feature>
<protein>
    <submittedName>
        <fullName evidence="2">Uncharacterized protein</fullName>
    </submittedName>
</protein>
<organism evidence="2 3">
    <name type="scientific">Paenisporosarcina antarctica</name>
    <dbReference type="NCBI Taxonomy" id="417367"/>
    <lineage>
        <taxon>Bacteria</taxon>
        <taxon>Bacillati</taxon>
        <taxon>Bacillota</taxon>
        <taxon>Bacilli</taxon>
        <taxon>Bacillales</taxon>
        <taxon>Caryophanaceae</taxon>
        <taxon>Paenisporosarcina</taxon>
    </lineage>
</organism>
<keyword evidence="3" id="KW-1185">Reference proteome</keyword>
<accession>A0A4P6ZZQ6</accession>
<evidence type="ECO:0000256" key="1">
    <source>
        <dbReference type="SAM" id="MobiDB-lite"/>
    </source>
</evidence>
<dbReference type="RefSeq" id="WP_134210344.1">
    <property type="nucleotide sequence ID" value="NZ_CP038015.1"/>
</dbReference>
<dbReference type="KEGG" id="panc:E2636_11690"/>
<dbReference type="PROSITE" id="PS51257">
    <property type="entry name" value="PROKAR_LIPOPROTEIN"/>
    <property type="match status" value="1"/>
</dbReference>
<feature type="compositionally biased region" description="Acidic residues" evidence="1">
    <location>
        <begin position="77"/>
        <end position="90"/>
    </location>
</feature>
<dbReference type="Proteomes" id="UP000294292">
    <property type="component" value="Chromosome"/>
</dbReference>
<dbReference type="AlphaFoldDB" id="A0A4P6ZZQ6"/>
<feature type="compositionally biased region" description="Basic and acidic residues" evidence="1">
    <location>
        <begin position="27"/>
        <end position="49"/>
    </location>
</feature>